<evidence type="ECO:0000313" key="3">
    <source>
        <dbReference type="Proteomes" id="UP000028401"/>
    </source>
</evidence>
<proteinExistence type="predicted"/>
<dbReference type="AlphaFoldDB" id="A0A084A8H7"/>
<feature type="transmembrane region" description="Helical" evidence="1">
    <location>
        <begin position="32"/>
        <end position="53"/>
    </location>
</feature>
<sequence length="130" mass="15064">MIETSVFLIVSIILALLCWVVTFISHENLSHFFVIYLRIIGGFNFVGAIYLFGPFSNDENIWNNSFLSFWAELTGIFAMYSPTILFISAIYLLITQWKNYKKVYFLGIIFIALVSLLFNLLAFNNFDKSM</sequence>
<feature type="transmembrane region" description="Helical" evidence="1">
    <location>
        <begin position="73"/>
        <end position="94"/>
    </location>
</feature>
<accession>A0A084A8H7</accession>
<organism evidence="2 3">
    <name type="scientific">Lactococcus cremoris subsp. cremoris GE214</name>
    <dbReference type="NCBI Taxonomy" id="1415168"/>
    <lineage>
        <taxon>Bacteria</taxon>
        <taxon>Bacillati</taxon>
        <taxon>Bacillota</taxon>
        <taxon>Bacilli</taxon>
        <taxon>Lactobacillales</taxon>
        <taxon>Streptococcaceae</taxon>
        <taxon>Lactococcus</taxon>
        <taxon>Lactococcus cremoris subsp. cremoris</taxon>
    </lineage>
</organism>
<evidence type="ECO:0000313" key="2">
    <source>
        <dbReference type="EMBL" id="KEY61606.1"/>
    </source>
</evidence>
<evidence type="ECO:0000256" key="1">
    <source>
        <dbReference type="SAM" id="Phobius"/>
    </source>
</evidence>
<dbReference type="Proteomes" id="UP000028401">
    <property type="component" value="Unassembled WGS sequence"/>
</dbReference>
<name>A0A084A8H7_LACLC</name>
<dbReference type="PATRIC" id="fig|1415168.3.peg.2297"/>
<feature type="transmembrane region" description="Helical" evidence="1">
    <location>
        <begin position="6"/>
        <end position="25"/>
    </location>
</feature>
<gene>
    <name evidence="2" type="ORF">U725_02237</name>
</gene>
<keyword evidence="1" id="KW-0812">Transmembrane</keyword>
<comment type="caution">
    <text evidence="2">The sequence shown here is derived from an EMBL/GenBank/DDBJ whole genome shotgun (WGS) entry which is preliminary data.</text>
</comment>
<dbReference type="RefSeq" id="WP_011835901.1">
    <property type="nucleotide sequence ID" value="NZ_AZSI01000148.1"/>
</dbReference>
<keyword evidence="1" id="KW-0472">Membrane</keyword>
<dbReference type="EMBL" id="AZSI01000148">
    <property type="protein sequence ID" value="KEY61606.1"/>
    <property type="molecule type" value="Genomic_DNA"/>
</dbReference>
<reference evidence="2 3" key="1">
    <citation type="submission" date="2014-06" db="EMBL/GenBank/DDBJ databases">
        <title>Draft genome sequence of the putrescine producing strain Lactococcus lactis subsp cremoris GE214.</title>
        <authorList>
            <person name="Ladero V."/>
            <person name="Linares D.M."/>
            <person name="del Rio B."/>
            <person name="Mayo B."/>
            <person name="Martin M.C."/>
            <person name="Fernandez M."/>
            <person name="Alvarez M.A."/>
        </authorList>
    </citation>
    <scope>NUCLEOTIDE SEQUENCE [LARGE SCALE GENOMIC DNA]</scope>
    <source>
        <strain evidence="2 3">GE214</strain>
    </source>
</reference>
<feature type="transmembrane region" description="Helical" evidence="1">
    <location>
        <begin position="103"/>
        <end position="123"/>
    </location>
</feature>
<dbReference type="GeneID" id="61110284"/>
<keyword evidence="1" id="KW-1133">Transmembrane helix</keyword>
<protein>
    <submittedName>
        <fullName evidence="2">Uncharacterized protein</fullName>
    </submittedName>
</protein>